<proteinExistence type="predicted"/>
<protein>
    <submittedName>
        <fullName evidence="2">Uncharacterized protein</fullName>
    </submittedName>
</protein>
<dbReference type="Proteomes" id="UP000693970">
    <property type="component" value="Unassembled WGS sequence"/>
</dbReference>
<dbReference type="EMBL" id="JAGRRH010000027">
    <property type="protein sequence ID" value="KAG7340274.1"/>
    <property type="molecule type" value="Genomic_DNA"/>
</dbReference>
<gene>
    <name evidence="2" type="ORF">IV203_023817</name>
</gene>
<evidence type="ECO:0000313" key="3">
    <source>
        <dbReference type="Proteomes" id="UP000693970"/>
    </source>
</evidence>
<dbReference type="AlphaFoldDB" id="A0A9K3PCQ7"/>
<feature type="region of interest" description="Disordered" evidence="1">
    <location>
        <begin position="1"/>
        <end position="56"/>
    </location>
</feature>
<organism evidence="2 3">
    <name type="scientific">Nitzschia inconspicua</name>
    <dbReference type="NCBI Taxonomy" id="303405"/>
    <lineage>
        <taxon>Eukaryota</taxon>
        <taxon>Sar</taxon>
        <taxon>Stramenopiles</taxon>
        <taxon>Ochrophyta</taxon>
        <taxon>Bacillariophyta</taxon>
        <taxon>Bacillariophyceae</taxon>
        <taxon>Bacillariophycidae</taxon>
        <taxon>Bacillariales</taxon>
        <taxon>Bacillariaceae</taxon>
        <taxon>Nitzschia</taxon>
    </lineage>
</organism>
<name>A0A9K3PCQ7_9STRA</name>
<evidence type="ECO:0000256" key="1">
    <source>
        <dbReference type="SAM" id="MobiDB-lite"/>
    </source>
</evidence>
<keyword evidence="3" id="KW-1185">Reference proteome</keyword>
<comment type="caution">
    <text evidence="2">The sequence shown here is derived from an EMBL/GenBank/DDBJ whole genome shotgun (WGS) entry which is preliminary data.</text>
</comment>
<reference evidence="2" key="1">
    <citation type="journal article" date="2021" name="Sci. Rep.">
        <title>Diploid genomic architecture of Nitzschia inconspicua, an elite biomass production diatom.</title>
        <authorList>
            <person name="Oliver A."/>
            <person name="Podell S."/>
            <person name="Pinowska A."/>
            <person name="Traller J.C."/>
            <person name="Smith S.R."/>
            <person name="McClure R."/>
            <person name="Beliaev A."/>
            <person name="Bohutskyi P."/>
            <person name="Hill E.A."/>
            <person name="Rabines A."/>
            <person name="Zheng H."/>
            <person name="Allen L.Z."/>
            <person name="Kuo A."/>
            <person name="Grigoriev I.V."/>
            <person name="Allen A.E."/>
            <person name="Hazlebeck D."/>
            <person name="Allen E.E."/>
        </authorList>
    </citation>
    <scope>NUCLEOTIDE SEQUENCE</scope>
    <source>
        <strain evidence="2">Hildebrandi</strain>
    </source>
</reference>
<accession>A0A9K3PCQ7</accession>
<sequence length="119" mass="13793">MAPRTAVSRKRDRRTMMREAELRKQRQQQQQQQDQHPSTVGEETDNDQCDELMNANDNVLLNGRSSASSSELKYQQIQQRHVFDNTHPPDCPCILRVLARDDLFLPPSMKNTIDTNEKA</sequence>
<reference evidence="2" key="2">
    <citation type="submission" date="2021-04" db="EMBL/GenBank/DDBJ databases">
        <authorList>
            <person name="Podell S."/>
        </authorList>
    </citation>
    <scope>NUCLEOTIDE SEQUENCE</scope>
    <source>
        <strain evidence="2">Hildebrandi</strain>
    </source>
</reference>
<feature type="compositionally biased region" description="Basic and acidic residues" evidence="1">
    <location>
        <begin position="14"/>
        <end position="24"/>
    </location>
</feature>
<evidence type="ECO:0000313" key="2">
    <source>
        <dbReference type="EMBL" id="KAG7340274.1"/>
    </source>
</evidence>